<dbReference type="KEGG" id="spue:AB5L97_11275"/>
<dbReference type="AlphaFoldDB" id="A0AB39KZ82"/>
<protein>
    <submittedName>
        <fullName evidence="2">Uncharacterized protein</fullName>
    </submittedName>
</protein>
<feature type="transmembrane region" description="Helical" evidence="1">
    <location>
        <begin position="97"/>
        <end position="120"/>
    </location>
</feature>
<proteinExistence type="predicted"/>
<accession>A0AB39KZ82</accession>
<evidence type="ECO:0000313" key="2">
    <source>
        <dbReference type="EMBL" id="XDP43881.1"/>
    </source>
</evidence>
<dbReference type="EMBL" id="CP163302">
    <property type="protein sequence ID" value="XDP43881.1"/>
    <property type="molecule type" value="Genomic_DNA"/>
</dbReference>
<reference evidence="2" key="1">
    <citation type="submission" date="2024-07" db="EMBL/GenBank/DDBJ databases">
        <authorList>
            <person name="fu j."/>
        </authorList>
    </citation>
    <scope>NUCLEOTIDE SEQUENCE</scope>
    <source>
        <strain evidence="2">P10A9</strain>
    </source>
</reference>
<sequence>MAVFNALSAVAGGVGMLLTDGLGMPRSFLDNSPFNSFLVPALILLIVIGGTQTLATVLLIGRRASALLWTAVAGFAMLIWILTETVMIQGFSWLQALYFATGGVELILVLALLGIVSWLPRAADWAPAVRAGNGRRR</sequence>
<gene>
    <name evidence="2" type="ORF">AB5L97_11275</name>
</gene>
<organism evidence="2">
    <name type="scientific">Sinomonas puerhi</name>
    <dbReference type="NCBI Taxonomy" id="3238584"/>
    <lineage>
        <taxon>Bacteria</taxon>
        <taxon>Bacillati</taxon>
        <taxon>Actinomycetota</taxon>
        <taxon>Actinomycetes</taxon>
        <taxon>Micrococcales</taxon>
        <taxon>Micrococcaceae</taxon>
        <taxon>Sinomonas</taxon>
    </lineage>
</organism>
<keyword evidence="1" id="KW-0472">Membrane</keyword>
<keyword evidence="1" id="KW-1133">Transmembrane helix</keyword>
<dbReference type="RefSeq" id="WP_307957513.1">
    <property type="nucleotide sequence ID" value="NZ_CP163302.1"/>
</dbReference>
<evidence type="ECO:0000256" key="1">
    <source>
        <dbReference type="SAM" id="Phobius"/>
    </source>
</evidence>
<keyword evidence="1" id="KW-0812">Transmembrane</keyword>
<feature type="transmembrane region" description="Helical" evidence="1">
    <location>
        <begin position="67"/>
        <end position="91"/>
    </location>
</feature>
<name>A0AB39KZ82_9MICC</name>
<feature type="transmembrane region" description="Helical" evidence="1">
    <location>
        <begin position="37"/>
        <end position="60"/>
    </location>
</feature>